<organism evidence="2 3">
    <name type="scientific">Parafannyhessea umbonata</name>
    <dbReference type="NCBI Taxonomy" id="604330"/>
    <lineage>
        <taxon>Bacteria</taxon>
        <taxon>Bacillati</taxon>
        <taxon>Actinomycetota</taxon>
        <taxon>Coriobacteriia</taxon>
        <taxon>Coriobacteriales</taxon>
        <taxon>Atopobiaceae</taxon>
        <taxon>Parafannyhessea</taxon>
    </lineage>
</organism>
<dbReference type="InterPro" id="IPR027396">
    <property type="entry name" value="DsrEFH-like"/>
</dbReference>
<accession>A0A7X9T943</accession>
<feature type="domain" description="UPF0033" evidence="1">
    <location>
        <begin position="2"/>
        <end position="65"/>
    </location>
</feature>
<dbReference type="EMBL" id="JABAGR010000001">
    <property type="protein sequence ID" value="NMF24907.1"/>
    <property type="molecule type" value="Genomic_DNA"/>
</dbReference>
<dbReference type="Proteomes" id="UP000565613">
    <property type="component" value="Unassembled WGS sequence"/>
</dbReference>
<name>A0A7X9T943_9ACTN</name>
<dbReference type="InterPro" id="IPR001455">
    <property type="entry name" value="TusA-like"/>
</dbReference>
<keyword evidence="2" id="KW-0808">Transferase</keyword>
<proteinExistence type="predicted"/>
<sequence>MKIDARNLTCPKPVVLTLEALPKLAPGESLQVLVNDSVAEGNLTRLADEKDCELGVERSGKDVTLTFSPRGEVAASEAAATEAAAFCNVPDRTSAVVAVDTDSMGRGSEELGHILMKGLIYALAHQDQVPDTMLFYNGGARLTCEGSESLEDIRELESRGTKVLTCGTCLDFYGIRDKLAVGGVTNLYAIAQIVAARPGVTVL</sequence>
<dbReference type="AlphaFoldDB" id="A0A7X9T943"/>
<evidence type="ECO:0000313" key="3">
    <source>
        <dbReference type="Proteomes" id="UP000565613"/>
    </source>
</evidence>
<reference evidence="2 3" key="1">
    <citation type="submission" date="2020-04" db="EMBL/GenBank/DDBJ databases">
        <authorList>
            <person name="Hitch T.C.A."/>
            <person name="Wylensek D."/>
            <person name="Clavel T."/>
        </authorList>
    </citation>
    <scope>NUCLEOTIDE SEQUENCE [LARGE SCALE GENOMIC DNA]</scope>
    <source>
        <strain evidence="2 3">105184</strain>
    </source>
</reference>
<dbReference type="InterPro" id="IPR036868">
    <property type="entry name" value="TusA-like_sf"/>
</dbReference>
<dbReference type="Gene3D" id="3.30.110.40">
    <property type="entry name" value="TusA-like domain"/>
    <property type="match status" value="1"/>
</dbReference>
<dbReference type="GO" id="GO:0016740">
    <property type="term" value="F:transferase activity"/>
    <property type="evidence" value="ECO:0007669"/>
    <property type="project" value="UniProtKB-KW"/>
</dbReference>
<dbReference type="NCBIfam" id="TIGR03527">
    <property type="entry name" value="selenium_YedF"/>
    <property type="match status" value="1"/>
</dbReference>
<dbReference type="SUPFAM" id="SSF64307">
    <property type="entry name" value="SirA-like"/>
    <property type="match status" value="1"/>
</dbReference>
<dbReference type="RefSeq" id="WP_170103013.1">
    <property type="nucleotide sequence ID" value="NZ_JABAGR010000001.1"/>
</dbReference>
<dbReference type="Pfam" id="PF01206">
    <property type="entry name" value="TusA"/>
    <property type="match status" value="1"/>
</dbReference>
<dbReference type="SUPFAM" id="SSF75169">
    <property type="entry name" value="DsrEFH-like"/>
    <property type="match status" value="1"/>
</dbReference>
<comment type="caution">
    <text evidence="2">The sequence shown here is derived from an EMBL/GenBank/DDBJ whole genome shotgun (WGS) entry which is preliminary data.</text>
</comment>
<evidence type="ECO:0000259" key="1">
    <source>
        <dbReference type="Pfam" id="PF01206"/>
    </source>
</evidence>
<evidence type="ECO:0000313" key="2">
    <source>
        <dbReference type="EMBL" id="NMF24907.1"/>
    </source>
</evidence>
<dbReference type="InterPro" id="IPR019870">
    <property type="entry name" value="Se_metab_YedF"/>
</dbReference>
<protein>
    <submittedName>
        <fullName evidence="2">Sulfurtransferase-like selenium metabolism protein YedF</fullName>
    </submittedName>
</protein>
<gene>
    <name evidence="2" type="primary">yedF</name>
    <name evidence="2" type="ORF">HF885_00420</name>
</gene>